<comment type="caution">
    <text evidence="7">The sequence shown here is derived from an EMBL/GenBank/DDBJ whole genome shotgun (WGS) entry which is preliminary data.</text>
</comment>
<evidence type="ECO:0000256" key="5">
    <source>
        <dbReference type="ARBA" id="ARBA00022801"/>
    </source>
</evidence>
<dbReference type="EMBL" id="AMZH03001134">
    <property type="protein sequence ID" value="RRT80473.1"/>
    <property type="molecule type" value="Genomic_DNA"/>
</dbReference>
<gene>
    <name evidence="7" type="ORF">B296_00002068</name>
</gene>
<dbReference type="FunFam" id="3.40.50.880:FF:000040">
    <property type="entry name" value="Gamma-glutamyl peptidase 5"/>
    <property type="match status" value="1"/>
</dbReference>
<evidence type="ECO:0000256" key="1">
    <source>
        <dbReference type="ARBA" id="ARBA00004514"/>
    </source>
</evidence>
<evidence type="ECO:0000256" key="4">
    <source>
        <dbReference type="ARBA" id="ARBA00022490"/>
    </source>
</evidence>
<dbReference type="PROSITE" id="PS51273">
    <property type="entry name" value="GATASE_TYPE_1"/>
    <property type="match status" value="1"/>
</dbReference>
<dbReference type="SUPFAM" id="SSF52317">
    <property type="entry name" value="Class I glutamine amidotransferase-like"/>
    <property type="match status" value="1"/>
</dbReference>
<evidence type="ECO:0000256" key="3">
    <source>
        <dbReference type="ARBA" id="ARBA00011083"/>
    </source>
</evidence>
<comment type="similarity">
    <text evidence="3">Belongs to the peptidase C26 family.</text>
</comment>
<dbReference type="GO" id="GO:0019760">
    <property type="term" value="P:glucosinolate metabolic process"/>
    <property type="evidence" value="ECO:0007669"/>
    <property type="project" value="UniProtKB-ARBA"/>
</dbReference>
<feature type="domain" description="Glutamine amidotransferase" evidence="6">
    <location>
        <begin position="24"/>
        <end position="207"/>
    </location>
</feature>
<dbReference type="Proteomes" id="UP000287651">
    <property type="component" value="Unassembled WGS sequence"/>
</dbReference>
<evidence type="ECO:0000256" key="2">
    <source>
        <dbReference type="ARBA" id="ARBA00005179"/>
    </source>
</evidence>
<dbReference type="Pfam" id="PF00117">
    <property type="entry name" value="GATase"/>
    <property type="match status" value="1"/>
</dbReference>
<evidence type="ECO:0000313" key="7">
    <source>
        <dbReference type="EMBL" id="RRT80473.1"/>
    </source>
</evidence>
<dbReference type="InterPro" id="IPR044992">
    <property type="entry name" value="ChyE-like"/>
</dbReference>
<protein>
    <recommendedName>
        <fullName evidence="6">Glutamine amidotransferase domain-containing protein</fullName>
    </recommendedName>
</protein>
<proteinExistence type="inferred from homology"/>
<dbReference type="GO" id="GO:0008233">
    <property type="term" value="F:peptidase activity"/>
    <property type="evidence" value="ECO:0007669"/>
    <property type="project" value="UniProtKB-ARBA"/>
</dbReference>
<organism evidence="7 8">
    <name type="scientific">Ensete ventricosum</name>
    <name type="common">Abyssinian banana</name>
    <name type="synonym">Musa ensete</name>
    <dbReference type="NCBI Taxonomy" id="4639"/>
    <lineage>
        <taxon>Eukaryota</taxon>
        <taxon>Viridiplantae</taxon>
        <taxon>Streptophyta</taxon>
        <taxon>Embryophyta</taxon>
        <taxon>Tracheophyta</taxon>
        <taxon>Spermatophyta</taxon>
        <taxon>Magnoliopsida</taxon>
        <taxon>Liliopsida</taxon>
        <taxon>Zingiberales</taxon>
        <taxon>Musaceae</taxon>
        <taxon>Ensete</taxon>
    </lineage>
</organism>
<accession>A0A427AW61</accession>
<dbReference type="CDD" id="cd01741">
    <property type="entry name" value="GATase1_1"/>
    <property type="match status" value="1"/>
</dbReference>
<evidence type="ECO:0000313" key="8">
    <source>
        <dbReference type="Proteomes" id="UP000287651"/>
    </source>
</evidence>
<dbReference type="InterPro" id="IPR017926">
    <property type="entry name" value="GATASE"/>
</dbReference>
<comment type="pathway">
    <text evidence="2">Secondary metabolite biosynthesis.</text>
</comment>
<dbReference type="InterPro" id="IPR029062">
    <property type="entry name" value="Class_I_gatase-like"/>
</dbReference>
<evidence type="ECO:0000259" key="6">
    <source>
        <dbReference type="Pfam" id="PF00117"/>
    </source>
</evidence>
<name>A0A427AW61_ENSVE</name>
<dbReference type="Gene3D" id="3.40.50.880">
    <property type="match status" value="1"/>
</dbReference>
<sequence length="285" mass="32336">MNIEQEKRYALLLAARDSDYVKKMYNGYFNVFVQAFGEEGENWELFRVVEGEFPDMENLDEYDGFVISGSPHDAYGNDLWILRLCFLLQTLHAMHKKVLGICFGHQVDSHRCSLVICRALGGRVAKAGGGWDVGIRKVVMVDDDLPRPKLFDRLGEIPTSALIIECHQDEVWQVPVGAEVIGFSEKTGVEMYCVGDHILGIQGHPEYGKDILYNLMDRLVSSYSINVSFKLQFDSSNQAKLKRCFADDVKASLEETEPDKKFWEKLCKTFLKGNNNEICCAVKVD</sequence>
<dbReference type="PANTHER" id="PTHR42695:SF9">
    <property type="entry name" value="GAMMA-GLUTAMYL PEPTIDASE 2-RELATED"/>
    <property type="match status" value="1"/>
</dbReference>
<reference evidence="7 8" key="1">
    <citation type="journal article" date="2014" name="Agronomy (Basel)">
        <title>A Draft Genome Sequence for Ensete ventricosum, the Drought-Tolerant Tree Against Hunger.</title>
        <authorList>
            <person name="Harrison J."/>
            <person name="Moore K.A."/>
            <person name="Paszkiewicz K."/>
            <person name="Jones T."/>
            <person name="Grant M."/>
            <person name="Ambacheew D."/>
            <person name="Muzemil S."/>
            <person name="Studholme D.J."/>
        </authorList>
    </citation>
    <scope>NUCLEOTIDE SEQUENCE [LARGE SCALE GENOMIC DNA]</scope>
</reference>
<comment type="subcellular location">
    <subcellularLocation>
        <location evidence="1">Cytoplasm</location>
        <location evidence="1">Cytosol</location>
    </subcellularLocation>
</comment>
<keyword evidence="5" id="KW-0378">Hydrolase</keyword>
<dbReference type="GO" id="GO:0005829">
    <property type="term" value="C:cytosol"/>
    <property type="evidence" value="ECO:0007669"/>
    <property type="project" value="UniProtKB-SubCell"/>
</dbReference>
<keyword evidence="4" id="KW-0963">Cytoplasm</keyword>
<dbReference type="AlphaFoldDB" id="A0A427AW61"/>
<dbReference type="PANTHER" id="PTHR42695">
    <property type="entry name" value="GLUTAMINE AMIDOTRANSFERASE YLR126C-RELATED"/>
    <property type="match status" value="1"/>
</dbReference>